<dbReference type="Proteomes" id="UP000289152">
    <property type="component" value="Unassembled WGS sequence"/>
</dbReference>
<dbReference type="OrthoDB" id="6513151at2759"/>
<evidence type="ECO:0000313" key="6">
    <source>
        <dbReference type="EMBL" id="RXK41263.1"/>
    </source>
</evidence>
<dbReference type="InParanoid" id="A0A4Q1BT75"/>
<dbReference type="GO" id="GO:0005524">
    <property type="term" value="F:ATP binding"/>
    <property type="evidence" value="ECO:0007669"/>
    <property type="project" value="UniProtKB-UniRule"/>
</dbReference>
<dbReference type="InterPro" id="IPR000719">
    <property type="entry name" value="Prot_kinase_dom"/>
</dbReference>
<feature type="binding site" evidence="3">
    <location>
        <position position="45"/>
    </location>
    <ligand>
        <name>ATP</name>
        <dbReference type="ChEBI" id="CHEBI:30616"/>
    </ligand>
</feature>
<gene>
    <name evidence="6" type="ORF">M231_01413</name>
</gene>
<dbReference type="PROSITE" id="PS50011">
    <property type="entry name" value="PROTEIN_KINASE_DOM"/>
    <property type="match status" value="1"/>
</dbReference>
<dbReference type="PROSITE" id="PS00108">
    <property type="entry name" value="PROTEIN_KINASE_ST"/>
    <property type="match status" value="1"/>
</dbReference>
<dbReference type="PANTHER" id="PTHR24346">
    <property type="entry name" value="MAP/MICROTUBULE AFFINITY-REGULATING KINASE"/>
    <property type="match status" value="1"/>
</dbReference>
<evidence type="ECO:0000256" key="3">
    <source>
        <dbReference type="PROSITE-ProRule" id="PRU10141"/>
    </source>
</evidence>
<sequence>MGTEPTPRSLLKKVGQWDLGKTLGRGAYAHVRLATHSSGHKAACKILPALHRLRDRAVTWDETVDAIEAHKEVVLLKALWGAGLKGVVGLESVVQEGGWTYVFLTLYPCSASSLRVPWPRNKLVPFFRHLCHTVACLHSLNISHEDIKRSNVLVTTGGEPRLVDFGFSHFKPFGGAVKSAGGTLDYSSPEKAKDVLYDPQASDVWALGILLTKMLHVPHPYADYRCEESSGHLKANIIHGYAEFHWEDDDRISGLAHLVEGMLARDPSKRLTLDQVLEHPYLHTRTSDPPSFKLPSADKAPLVPSHVLDSIVEDLCFLQYLDGRFALCQTDIMVRSTLIGDRPCWEKMWAGMLGKWCMRNELEWEDIPPIKPKPISTRGSSLPAIRLLSDTLTSMTTQIPKPARKQPVPGVLREIHLTPNIQVKGADNEEIIKIKGKATRNITTTTIYPVEATDSIGKKEIPHTATSTIVQSGSHLPTSKERGLIRGMKKKAEPDPTTGEVASVTLKAREPRAIAARTTVTVKRMVSPKTKGIKGKTTVPVRVTNAATVKLTIKPMVGGQLSGEVKPSQVETGKVATAMGGGKAGNRRQADLGKMTSSSQVTEQSRTRVAGREEFTFVHPASEHTAR</sequence>
<evidence type="ECO:0000256" key="2">
    <source>
        <dbReference type="ARBA" id="ARBA00022840"/>
    </source>
</evidence>
<dbReference type="AlphaFoldDB" id="A0A4Q1BT75"/>
<evidence type="ECO:0000313" key="7">
    <source>
        <dbReference type="Proteomes" id="UP000289152"/>
    </source>
</evidence>
<dbReference type="Gene3D" id="1.10.510.10">
    <property type="entry name" value="Transferase(Phosphotransferase) domain 1"/>
    <property type="match status" value="1"/>
</dbReference>
<feature type="domain" description="Protein kinase" evidence="5">
    <location>
        <begin position="17"/>
        <end position="282"/>
    </location>
</feature>
<dbReference type="GO" id="GO:0004674">
    <property type="term" value="F:protein serine/threonine kinase activity"/>
    <property type="evidence" value="ECO:0007669"/>
    <property type="project" value="TreeGrafter"/>
</dbReference>
<dbReference type="Pfam" id="PF00069">
    <property type="entry name" value="Pkinase"/>
    <property type="match status" value="1"/>
</dbReference>
<protein>
    <submittedName>
        <fullName evidence="6">CAMK/CAMKL protein kinase</fullName>
    </submittedName>
</protein>
<evidence type="ECO:0000256" key="1">
    <source>
        <dbReference type="ARBA" id="ARBA00022741"/>
    </source>
</evidence>
<organism evidence="6 7">
    <name type="scientific">Tremella mesenterica</name>
    <name type="common">Jelly fungus</name>
    <dbReference type="NCBI Taxonomy" id="5217"/>
    <lineage>
        <taxon>Eukaryota</taxon>
        <taxon>Fungi</taxon>
        <taxon>Dikarya</taxon>
        <taxon>Basidiomycota</taxon>
        <taxon>Agaricomycotina</taxon>
        <taxon>Tremellomycetes</taxon>
        <taxon>Tremellales</taxon>
        <taxon>Tremellaceae</taxon>
        <taxon>Tremella</taxon>
    </lineage>
</organism>
<dbReference type="VEuPathDB" id="FungiDB:TREMEDRAFT_57702"/>
<keyword evidence="2 3" id="KW-0067">ATP-binding</keyword>
<dbReference type="VEuPathDB" id="FungiDB:TREMEDRAFT_34698"/>
<dbReference type="EMBL" id="SDIL01000010">
    <property type="protein sequence ID" value="RXK41263.1"/>
    <property type="molecule type" value="Genomic_DNA"/>
</dbReference>
<keyword evidence="7" id="KW-1185">Reference proteome</keyword>
<comment type="caution">
    <text evidence="6">The sequence shown here is derived from an EMBL/GenBank/DDBJ whole genome shotgun (WGS) entry which is preliminary data.</text>
</comment>
<dbReference type="InterPro" id="IPR017441">
    <property type="entry name" value="Protein_kinase_ATP_BS"/>
</dbReference>
<keyword evidence="6" id="KW-0418">Kinase</keyword>
<dbReference type="GO" id="GO:0035556">
    <property type="term" value="P:intracellular signal transduction"/>
    <property type="evidence" value="ECO:0007669"/>
    <property type="project" value="TreeGrafter"/>
</dbReference>
<name>A0A4Q1BT75_TREME</name>
<dbReference type="STRING" id="5217.A0A4Q1BT75"/>
<keyword evidence="1 3" id="KW-0547">Nucleotide-binding</keyword>
<proteinExistence type="predicted"/>
<keyword evidence="6" id="KW-0808">Transferase</keyword>
<reference evidence="6 7" key="1">
    <citation type="submission" date="2016-06" db="EMBL/GenBank/DDBJ databases">
        <title>Evolution of pathogenesis and genome organization in the Tremellales.</title>
        <authorList>
            <person name="Cuomo C."/>
            <person name="Litvintseva A."/>
            <person name="Heitman J."/>
            <person name="Chen Y."/>
            <person name="Sun S."/>
            <person name="Springer D."/>
            <person name="Dromer F."/>
            <person name="Young S."/>
            <person name="Zeng Q."/>
            <person name="Chapman S."/>
            <person name="Gujja S."/>
            <person name="Saif S."/>
            <person name="Birren B."/>
        </authorList>
    </citation>
    <scope>NUCLEOTIDE SEQUENCE [LARGE SCALE GENOMIC DNA]</scope>
    <source>
        <strain evidence="6 7">ATCC 28783</strain>
    </source>
</reference>
<dbReference type="InterPro" id="IPR008271">
    <property type="entry name" value="Ser/Thr_kinase_AS"/>
</dbReference>
<dbReference type="SUPFAM" id="SSF56112">
    <property type="entry name" value="Protein kinase-like (PK-like)"/>
    <property type="match status" value="1"/>
</dbReference>
<dbReference type="Gene3D" id="3.30.200.20">
    <property type="entry name" value="Phosphorylase Kinase, domain 1"/>
    <property type="match status" value="1"/>
</dbReference>
<feature type="compositionally biased region" description="Polar residues" evidence="4">
    <location>
        <begin position="595"/>
        <end position="604"/>
    </location>
</feature>
<feature type="region of interest" description="Disordered" evidence="4">
    <location>
        <begin position="578"/>
        <end position="608"/>
    </location>
</feature>
<dbReference type="GO" id="GO:0005737">
    <property type="term" value="C:cytoplasm"/>
    <property type="evidence" value="ECO:0007669"/>
    <property type="project" value="TreeGrafter"/>
</dbReference>
<dbReference type="PANTHER" id="PTHR24346:SF75">
    <property type="entry name" value="AURORA KINASE"/>
    <property type="match status" value="1"/>
</dbReference>
<dbReference type="SMART" id="SM00220">
    <property type="entry name" value="S_TKc"/>
    <property type="match status" value="1"/>
</dbReference>
<dbReference type="InterPro" id="IPR011009">
    <property type="entry name" value="Kinase-like_dom_sf"/>
</dbReference>
<dbReference type="PROSITE" id="PS00107">
    <property type="entry name" value="PROTEIN_KINASE_ATP"/>
    <property type="match status" value="1"/>
</dbReference>
<evidence type="ECO:0000256" key="4">
    <source>
        <dbReference type="SAM" id="MobiDB-lite"/>
    </source>
</evidence>
<accession>A0A4Q1BT75</accession>
<evidence type="ECO:0000259" key="5">
    <source>
        <dbReference type="PROSITE" id="PS50011"/>
    </source>
</evidence>